<sequence length="96" mass="10793">MDFSKAPSERCQGLVGNYEIYQLSLTPLTVTERHGHKDRVKNDVQKEAVDKPMVAATDCGDTQEKAFKVDFARNLASRIRLPISVSKIGETPRQFL</sequence>
<reference evidence="1 2" key="1">
    <citation type="journal article" date="2020" name="BMC Genomics">
        <title>Correction to: Identification and distribution of gene clusters required for synthesis of sphingolipid metabolism inhibitors in diverse species of the filamentous fungus Fusarium.</title>
        <authorList>
            <person name="Kim H.S."/>
            <person name="Lohmar J.M."/>
            <person name="Busman M."/>
            <person name="Brown D.W."/>
            <person name="Naumann T.A."/>
            <person name="Divon H.H."/>
            <person name="Lysoe E."/>
            <person name="Uhlig S."/>
            <person name="Proctor R.H."/>
        </authorList>
    </citation>
    <scope>NUCLEOTIDE SEQUENCE [LARGE SCALE GENOMIC DNA]</scope>
    <source>
        <strain evidence="1 2">NRRL 25214</strain>
    </source>
</reference>
<dbReference type="Proteomes" id="UP000573603">
    <property type="component" value="Unassembled WGS sequence"/>
</dbReference>
<protein>
    <submittedName>
        <fullName evidence="1">Uncharacterized protein</fullName>
    </submittedName>
</protein>
<comment type="caution">
    <text evidence="1">The sequence shown here is derived from an EMBL/GenBank/DDBJ whole genome shotgun (WGS) entry which is preliminary data.</text>
</comment>
<organism evidence="1 2">
    <name type="scientific">Fusarium anthophilum</name>
    <dbReference type="NCBI Taxonomy" id="48485"/>
    <lineage>
        <taxon>Eukaryota</taxon>
        <taxon>Fungi</taxon>
        <taxon>Dikarya</taxon>
        <taxon>Ascomycota</taxon>
        <taxon>Pezizomycotina</taxon>
        <taxon>Sordariomycetes</taxon>
        <taxon>Hypocreomycetidae</taxon>
        <taxon>Hypocreales</taxon>
        <taxon>Nectriaceae</taxon>
        <taxon>Fusarium</taxon>
        <taxon>Fusarium fujikuroi species complex</taxon>
    </lineage>
</organism>
<evidence type="ECO:0000313" key="2">
    <source>
        <dbReference type="Proteomes" id="UP000573603"/>
    </source>
</evidence>
<name>A0A8H5E2G8_9HYPO</name>
<dbReference type="EMBL" id="JABEVY010000178">
    <property type="protein sequence ID" value="KAF5244282.1"/>
    <property type="molecule type" value="Genomic_DNA"/>
</dbReference>
<proteinExistence type="predicted"/>
<keyword evidence="2" id="KW-1185">Reference proteome</keyword>
<gene>
    <name evidence="1" type="ORF">FANTH_7792</name>
</gene>
<dbReference type="AlphaFoldDB" id="A0A8H5E2G8"/>
<accession>A0A8H5E2G8</accession>
<evidence type="ECO:0000313" key="1">
    <source>
        <dbReference type="EMBL" id="KAF5244282.1"/>
    </source>
</evidence>